<dbReference type="Pfam" id="PF00153">
    <property type="entry name" value="Mito_carr"/>
    <property type="match status" value="2"/>
</dbReference>
<feature type="region of interest" description="Disordered" evidence="7">
    <location>
        <begin position="244"/>
        <end position="268"/>
    </location>
</feature>
<evidence type="ECO:0000256" key="3">
    <source>
        <dbReference type="ARBA" id="ARBA00022692"/>
    </source>
</evidence>
<evidence type="ECO:0000256" key="7">
    <source>
        <dbReference type="SAM" id="MobiDB-lite"/>
    </source>
</evidence>
<evidence type="ECO:0000256" key="1">
    <source>
        <dbReference type="ARBA" id="ARBA00004141"/>
    </source>
</evidence>
<comment type="similarity">
    <text evidence="2">Belongs to the NPR2 family.</text>
</comment>
<evidence type="ECO:0000313" key="8">
    <source>
        <dbReference type="EMBL" id="WFD14512.1"/>
    </source>
</evidence>
<dbReference type="SUPFAM" id="SSF103506">
    <property type="entry name" value="Mitochondrial carrier"/>
    <property type="match status" value="1"/>
</dbReference>
<sequence length="667" mass="75950">MTSLSERQGFLPRLEGTFLSIFHPLQGPRVLFQMPEDLFYDPEKQAAHPTSSASPQQGFRLEFSTLSDYVIPKNPLCGRMIICNISSCPDGQGRRHHYKVMGLPVLLEHEQKYERNHFIFNLCFVFDSNTDTRPYEPIVHKCARSLRMLEEEQSFVSRLDNLPRLYAIVEQLYEEMNTFYEVFIALPEASNTHRFDAARKSCSDMALDRNLTRVDPAELDELLLSASGPLARVREQTYANDAKTDSIKDQDVLSREKPSGAHSSTMPDQCQASLAYTRSLAGDQSQGLGSTVRDAINLKLFPSYVQPPPVHDWDVPVLLLDMSKFINDSWDLTLIRLIPFLNGTSHVRRIAHMADTDVLLVKEFTNMLTPLLQLRYRAFINFAKEHPTVVSAGPASLVSTIASVYTHTKELLASTWRRKKDKLSDALIFGAAGGITSGTIICFMSAPFELTKVERQLEYLIWTQRNKNNGTLGANKFIPRSGFQAARDIYRLHGGLRGFYIGLRLHMYRDMTGSCIYFGLYDTMRMLSDRLEPHRQYYGIPAPFVSFLIGSASGIMSWLSIYPLDLIKTQVQRDVLAGAPRRSGFTVLRRLLMQHEGDQEPVKKARSIRDLPIHRFLRLYRGLGISAMRSFISHGLTWTLIESITRHIESEAENHDLDVSYDFVDFQ</sequence>
<dbReference type="InterPro" id="IPR023395">
    <property type="entry name" value="MCP_dom_sf"/>
</dbReference>
<keyword evidence="4" id="KW-1133">Transmembrane helix</keyword>
<keyword evidence="3 6" id="KW-0812">Transmembrane</keyword>
<feature type="compositionally biased region" description="Basic and acidic residues" evidence="7">
    <location>
        <begin position="244"/>
        <end position="259"/>
    </location>
</feature>
<organism evidence="8 9">
    <name type="scientific">Malassezia arunalokei</name>
    <dbReference type="NCBI Taxonomy" id="1514897"/>
    <lineage>
        <taxon>Eukaryota</taxon>
        <taxon>Fungi</taxon>
        <taxon>Dikarya</taxon>
        <taxon>Basidiomycota</taxon>
        <taxon>Ustilaginomycotina</taxon>
        <taxon>Malasseziomycetes</taxon>
        <taxon>Malasseziales</taxon>
        <taxon>Malasseziaceae</taxon>
        <taxon>Malassezia</taxon>
    </lineage>
</organism>
<evidence type="ECO:0000256" key="2">
    <source>
        <dbReference type="ARBA" id="ARBA00008433"/>
    </source>
</evidence>
<dbReference type="GO" id="GO:1990130">
    <property type="term" value="C:GATOR1 complex"/>
    <property type="evidence" value="ECO:0007669"/>
    <property type="project" value="TreeGrafter"/>
</dbReference>
<proteinExistence type="inferred from homology"/>
<reference evidence="8 9" key="1">
    <citation type="submission" date="2023-03" db="EMBL/GenBank/DDBJ databases">
        <title>Mating type loci evolution in Malassezia.</title>
        <authorList>
            <person name="Coelho M.A."/>
        </authorList>
    </citation>
    <scope>NUCLEOTIDE SEQUENCE [LARGE SCALE GENOMIC DNA]</scope>
    <source>
        <strain evidence="8 9">CBS 13387</strain>
    </source>
</reference>
<comment type="subcellular location">
    <subcellularLocation>
        <location evidence="1">Membrane</location>
        <topology evidence="1">Multi-pass membrane protein</topology>
    </subcellularLocation>
</comment>
<dbReference type="EMBL" id="CP119916">
    <property type="protein sequence ID" value="WFD14512.1"/>
    <property type="molecule type" value="Genomic_DNA"/>
</dbReference>
<dbReference type="InterPro" id="IPR009348">
    <property type="entry name" value="NPR2-like"/>
</dbReference>
<name>A0AAJ6CK60_9BASI</name>
<dbReference type="PROSITE" id="PS50920">
    <property type="entry name" value="SOLCAR"/>
    <property type="match status" value="1"/>
</dbReference>
<dbReference type="GO" id="GO:1904262">
    <property type="term" value="P:negative regulation of TORC1 signaling"/>
    <property type="evidence" value="ECO:0007669"/>
    <property type="project" value="TreeGrafter"/>
</dbReference>
<evidence type="ECO:0000313" key="9">
    <source>
        <dbReference type="Proteomes" id="UP001217582"/>
    </source>
</evidence>
<accession>A0AAJ6CK60</accession>
<dbReference type="Pfam" id="PF06218">
    <property type="entry name" value="NPR2"/>
    <property type="match status" value="2"/>
</dbReference>
<dbReference type="GO" id="GO:0005096">
    <property type="term" value="F:GTPase activator activity"/>
    <property type="evidence" value="ECO:0007669"/>
    <property type="project" value="TreeGrafter"/>
</dbReference>
<dbReference type="Gene3D" id="1.50.40.10">
    <property type="entry name" value="Mitochondrial carrier domain"/>
    <property type="match status" value="1"/>
</dbReference>
<dbReference type="GO" id="GO:0010508">
    <property type="term" value="P:positive regulation of autophagy"/>
    <property type="evidence" value="ECO:0007669"/>
    <property type="project" value="TreeGrafter"/>
</dbReference>
<dbReference type="Proteomes" id="UP001217582">
    <property type="component" value="Chromosome 1"/>
</dbReference>
<dbReference type="GO" id="GO:0005774">
    <property type="term" value="C:vacuolar membrane"/>
    <property type="evidence" value="ECO:0007669"/>
    <property type="project" value="TreeGrafter"/>
</dbReference>
<dbReference type="PANTHER" id="PTHR12991">
    <property type="entry name" value="NITROGEN PERMEASE REGULATOR 2/TUMOR SUPPRESSOR CANDIDATE 4"/>
    <property type="match status" value="1"/>
</dbReference>
<evidence type="ECO:0000256" key="5">
    <source>
        <dbReference type="ARBA" id="ARBA00023136"/>
    </source>
</evidence>
<protein>
    <submittedName>
        <fullName evidence="8">Uncharacterized protein</fullName>
    </submittedName>
</protein>
<gene>
    <name evidence="8" type="ORF">MARU1_000518</name>
</gene>
<evidence type="ECO:0000256" key="6">
    <source>
        <dbReference type="PROSITE-ProRule" id="PRU00282"/>
    </source>
</evidence>
<dbReference type="InterPro" id="IPR018108">
    <property type="entry name" value="MCP_transmembrane"/>
</dbReference>
<keyword evidence="5 6" id="KW-0472">Membrane</keyword>
<evidence type="ECO:0000256" key="4">
    <source>
        <dbReference type="ARBA" id="ARBA00022989"/>
    </source>
</evidence>
<dbReference type="AlphaFoldDB" id="A0AAJ6CK60"/>
<keyword evidence="9" id="KW-1185">Reference proteome</keyword>
<dbReference type="PANTHER" id="PTHR12991:SF10">
    <property type="entry name" value="GATOR COMPLEX PROTEIN NPRL2"/>
    <property type="match status" value="1"/>
</dbReference>
<feature type="repeat" description="Solcar" evidence="6">
    <location>
        <begin position="425"/>
        <end position="527"/>
    </location>
</feature>